<name>A0A2T1FGV1_9CYAN</name>
<feature type="domain" description="JmjC" evidence="1">
    <location>
        <begin position="1"/>
        <end position="91"/>
    </location>
</feature>
<dbReference type="OrthoDB" id="118524at2"/>
<evidence type="ECO:0000259" key="1">
    <source>
        <dbReference type="PROSITE" id="PS51184"/>
    </source>
</evidence>
<organism evidence="2 3">
    <name type="scientific">Chamaesiphon polymorphus CCALA 037</name>
    <dbReference type="NCBI Taxonomy" id="2107692"/>
    <lineage>
        <taxon>Bacteria</taxon>
        <taxon>Bacillati</taxon>
        <taxon>Cyanobacteriota</taxon>
        <taxon>Cyanophyceae</taxon>
        <taxon>Gomontiellales</taxon>
        <taxon>Chamaesiphonaceae</taxon>
        <taxon>Chamaesiphon</taxon>
    </lineage>
</organism>
<comment type="caution">
    <text evidence="2">The sequence shown here is derived from an EMBL/GenBank/DDBJ whole genome shotgun (WGS) entry which is preliminary data.</text>
</comment>
<evidence type="ECO:0000313" key="3">
    <source>
        <dbReference type="Proteomes" id="UP000238937"/>
    </source>
</evidence>
<proteinExistence type="predicted"/>
<dbReference type="AlphaFoldDB" id="A0A2T1FGV1"/>
<dbReference type="Pfam" id="PF08007">
    <property type="entry name" value="JmjC_2"/>
    <property type="match status" value="1"/>
</dbReference>
<dbReference type="PROSITE" id="PS51184">
    <property type="entry name" value="JMJC"/>
    <property type="match status" value="1"/>
</dbReference>
<keyword evidence="3" id="KW-1185">Reference proteome</keyword>
<dbReference type="EMBL" id="PVWO01000529">
    <property type="protein sequence ID" value="PSB44210.1"/>
    <property type="molecule type" value="Genomic_DNA"/>
</dbReference>
<protein>
    <recommendedName>
        <fullName evidence="1">JmjC domain-containing protein</fullName>
    </recommendedName>
</protein>
<reference evidence="2 3" key="1">
    <citation type="submission" date="2018-03" db="EMBL/GenBank/DDBJ databases">
        <title>The ancient ancestry and fast evolution of plastids.</title>
        <authorList>
            <person name="Moore K.R."/>
            <person name="Magnabosco C."/>
            <person name="Momper L."/>
            <person name="Gold D.A."/>
            <person name="Bosak T."/>
            <person name="Fournier G.P."/>
        </authorList>
    </citation>
    <scope>NUCLEOTIDE SEQUENCE [LARGE SCALE GENOMIC DNA]</scope>
    <source>
        <strain evidence="2 3">CCALA 037</strain>
    </source>
</reference>
<dbReference type="Proteomes" id="UP000238937">
    <property type="component" value="Unassembled WGS sequence"/>
</dbReference>
<evidence type="ECO:0000313" key="2">
    <source>
        <dbReference type="EMBL" id="PSB44210.1"/>
    </source>
</evidence>
<accession>A0A2T1FGV1</accession>
<dbReference type="SUPFAM" id="SSF51197">
    <property type="entry name" value="Clavaminate synthase-like"/>
    <property type="match status" value="1"/>
</dbReference>
<dbReference type="Gene3D" id="2.60.120.650">
    <property type="entry name" value="Cupin"/>
    <property type="match status" value="1"/>
</dbReference>
<dbReference type="InterPro" id="IPR003347">
    <property type="entry name" value="JmjC_dom"/>
</dbReference>
<gene>
    <name evidence="2" type="ORF">C7B77_25770</name>
</gene>
<sequence length="103" mass="12062">MFILQVEGEKKWVVDPATVPYPTTKIPLSTQPQPAVFPYIDRSLDRGDELYIPRGHWHYEIAGDRPSLHLTIDIENQSGRSGIWKYGKKGNYLYLDRDRDRHH</sequence>